<protein>
    <submittedName>
        <fullName evidence="2">Uncharacterized protein</fullName>
    </submittedName>
</protein>
<proteinExistence type="predicted"/>
<organism evidence="2 3">
    <name type="scientific">Flemingia macrophylla</name>
    <dbReference type="NCBI Taxonomy" id="520843"/>
    <lineage>
        <taxon>Eukaryota</taxon>
        <taxon>Viridiplantae</taxon>
        <taxon>Streptophyta</taxon>
        <taxon>Embryophyta</taxon>
        <taxon>Tracheophyta</taxon>
        <taxon>Spermatophyta</taxon>
        <taxon>Magnoliopsida</taxon>
        <taxon>eudicotyledons</taxon>
        <taxon>Gunneridae</taxon>
        <taxon>Pentapetalae</taxon>
        <taxon>rosids</taxon>
        <taxon>fabids</taxon>
        <taxon>Fabales</taxon>
        <taxon>Fabaceae</taxon>
        <taxon>Papilionoideae</taxon>
        <taxon>50 kb inversion clade</taxon>
        <taxon>NPAAA clade</taxon>
        <taxon>indigoferoid/millettioid clade</taxon>
        <taxon>Phaseoleae</taxon>
        <taxon>Flemingia</taxon>
    </lineage>
</organism>
<dbReference type="PANTHER" id="PTHR34379">
    <property type="entry name" value="OS07G0553800 PROTEIN"/>
    <property type="match status" value="1"/>
</dbReference>
<name>A0ABD1LXU0_9FABA</name>
<feature type="transmembrane region" description="Helical" evidence="1">
    <location>
        <begin position="152"/>
        <end position="180"/>
    </location>
</feature>
<keyword evidence="1" id="KW-1133">Transmembrane helix</keyword>
<keyword evidence="1" id="KW-0472">Membrane</keyword>
<accession>A0ABD1LXU0</accession>
<evidence type="ECO:0000313" key="3">
    <source>
        <dbReference type="Proteomes" id="UP001603857"/>
    </source>
</evidence>
<dbReference type="EMBL" id="JBGMDY010000007">
    <property type="protein sequence ID" value="KAL2328299.1"/>
    <property type="molecule type" value="Genomic_DNA"/>
</dbReference>
<dbReference type="PANTHER" id="PTHR34379:SF15">
    <property type="entry name" value="PROTEIN, PUTATIVE-RELATED"/>
    <property type="match status" value="1"/>
</dbReference>
<reference evidence="2 3" key="1">
    <citation type="submission" date="2024-08" db="EMBL/GenBank/DDBJ databases">
        <title>Insights into the chromosomal genome structure of Flemingia macrophylla.</title>
        <authorList>
            <person name="Ding Y."/>
            <person name="Zhao Y."/>
            <person name="Bi W."/>
            <person name="Wu M."/>
            <person name="Zhao G."/>
            <person name="Gong Y."/>
            <person name="Li W."/>
            <person name="Zhang P."/>
        </authorList>
    </citation>
    <scope>NUCLEOTIDE SEQUENCE [LARGE SCALE GENOMIC DNA]</scope>
    <source>
        <strain evidence="2">DYQJB</strain>
        <tissue evidence="2">Leaf</tissue>
    </source>
</reference>
<dbReference type="InterPro" id="IPR040411">
    <property type="entry name" value="At5g23160-like"/>
</dbReference>
<keyword evidence="1" id="KW-0812">Transmembrane</keyword>
<comment type="caution">
    <text evidence="2">The sequence shown here is derived from an EMBL/GenBank/DDBJ whole genome shotgun (WGS) entry which is preliminary data.</text>
</comment>
<dbReference type="AlphaFoldDB" id="A0ABD1LXU0"/>
<sequence length="220" mass="25728">MRSFSKNKFLLCFRPIDAMLESEVSSHRSSTCRIPTSEKHDQVMKMKNSQTKSVYFHHASPKRTISRVVKAVFFETLLNRKGHHKNRYIHDSFKAKYLTYPERKALQCSSSHRSSQPKKFSDYNSIIKGKKEGGVGVPLENKQQKKLQWHAIYLLLISLVFTVVWGKFFGIILTSIWLYFSSMWDSSSRGQKRLHLHSCPRLRHRGHYARREAVTTIMGH</sequence>
<keyword evidence="3" id="KW-1185">Reference proteome</keyword>
<gene>
    <name evidence="2" type="ORF">Fmac_021726</name>
</gene>
<evidence type="ECO:0000256" key="1">
    <source>
        <dbReference type="SAM" id="Phobius"/>
    </source>
</evidence>
<dbReference type="Proteomes" id="UP001603857">
    <property type="component" value="Unassembled WGS sequence"/>
</dbReference>
<evidence type="ECO:0000313" key="2">
    <source>
        <dbReference type="EMBL" id="KAL2328299.1"/>
    </source>
</evidence>